<protein>
    <submittedName>
        <fullName evidence="2">Uncharacterized protein</fullName>
    </submittedName>
</protein>
<feature type="transmembrane region" description="Helical" evidence="1">
    <location>
        <begin position="84"/>
        <end position="104"/>
    </location>
</feature>
<dbReference type="EMBL" id="FRAP01000026">
    <property type="protein sequence ID" value="SHL39095.1"/>
    <property type="molecule type" value="Genomic_DNA"/>
</dbReference>
<evidence type="ECO:0000313" key="2">
    <source>
        <dbReference type="EMBL" id="SHL39095.1"/>
    </source>
</evidence>
<sequence length="721" mass="71204">MPARLDSAVRATAAGLGLCGAAALALPWWTAEAPVLLAPGAPVLAVDVWRGAAVLGLAATVLVAALAVGAALAVLFAPVLPARLALGAAGAGLVAAGAVVLAGWGPTSAPGAWLTAAAGVLVLAGASGRPLLPVLLAAAVAAALVVAVPGPLAAPGRSGAWTRLAAVSPEPPRSGPAALPDGPARLGTVAGGTAVATGTAIIRIDDSGLAQVVARTDVTGEILGIAGDRVAQRVAADRVRITSLRAGDPVDLEIHAVTAAGPVGPDGALWLRAAGDPPATVRLLDLRLHHGRQQIPATYLPVLVIGFPPGAAPLRLEETVPLGQTGLRIVGRPSGARLERIEPTPTAARVDLLAGGADPTCGLTRTARDAHLEGATAPPVPAPDGGTWLATATRLVRVAPDGTLQVAADPLPGPVTALHVTPAGDVDVLVAGPAAGLWRLPAAAATLLDPPPTPTCVPHPPRAGPPVAFVPVGTTGAERHGTPLSVTGAWVSRARSEVALVSGGTRVVLGRRDDPEPGPIVPDGSGGVWWLERDAAGQGALVHARPGSPPERFPPVPVGEDALLVPDLGGRAPLLASASGLAGAVPDAVAPALTGPVTAGVVRADGRGWFLADGRLVTTDGTTGTTVVDAGDRRADPTPAAVQLARGVPPSELALPGAHLVLDGAGRPVVVCADGVVLRADPATGAVVVIAHDELLVAPTTVEGGVVQNTDGTLQRVDLPG</sequence>
<gene>
    <name evidence="2" type="ORF">SAMN05443637_12680</name>
</gene>
<evidence type="ECO:0000256" key="1">
    <source>
        <dbReference type="SAM" id="Phobius"/>
    </source>
</evidence>
<dbReference type="Proteomes" id="UP000184363">
    <property type="component" value="Unassembled WGS sequence"/>
</dbReference>
<accession>A0A1M7A901</accession>
<dbReference type="AlphaFoldDB" id="A0A1M7A901"/>
<organism evidence="2 3">
    <name type="scientific">Pseudonocardia thermophila</name>
    <dbReference type="NCBI Taxonomy" id="1848"/>
    <lineage>
        <taxon>Bacteria</taxon>
        <taxon>Bacillati</taxon>
        <taxon>Actinomycetota</taxon>
        <taxon>Actinomycetes</taxon>
        <taxon>Pseudonocardiales</taxon>
        <taxon>Pseudonocardiaceae</taxon>
        <taxon>Pseudonocardia</taxon>
    </lineage>
</organism>
<feature type="transmembrane region" description="Helical" evidence="1">
    <location>
        <begin position="51"/>
        <end position="77"/>
    </location>
</feature>
<feature type="transmembrane region" description="Helical" evidence="1">
    <location>
        <begin position="134"/>
        <end position="154"/>
    </location>
</feature>
<dbReference type="RefSeq" id="WP_073460151.1">
    <property type="nucleotide sequence ID" value="NZ_FRAP01000026.1"/>
</dbReference>
<dbReference type="OrthoDB" id="9812926at2"/>
<proteinExistence type="predicted"/>
<keyword evidence="1" id="KW-0472">Membrane</keyword>
<feature type="transmembrane region" description="Helical" evidence="1">
    <location>
        <begin position="12"/>
        <end position="31"/>
    </location>
</feature>
<evidence type="ECO:0000313" key="3">
    <source>
        <dbReference type="Proteomes" id="UP000184363"/>
    </source>
</evidence>
<dbReference type="STRING" id="1848.SAMN05443637_12680"/>
<keyword evidence="1" id="KW-1133">Transmembrane helix</keyword>
<keyword evidence="1" id="KW-0812">Transmembrane</keyword>
<keyword evidence="3" id="KW-1185">Reference proteome</keyword>
<reference evidence="2 3" key="1">
    <citation type="submission" date="2016-11" db="EMBL/GenBank/DDBJ databases">
        <authorList>
            <person name="Jaros S."/>
            <person name="Januszkiewicz K."/>
            <person name="Wedrychowicz H."/>
        </authorList>
    </citation>
    <scope>NUCLEOTIDE SEQUENCE [LARGE SCALE GENOMIC DNA]</scope>
    <source>
        <strain evidence="2 3">DSM 43832</strain>
    </source>
</reference>
<name>A0A1M7A901_PSETH</name>
<feature type="transmembrane region" description="Helical" evidence="1">
    <location>
        <begin position="110"/>
        <end position="127"/>
    </location>
</feature>